<gene>
    <name evidence="2" type="ORF">ACH5RR_030531</name>
</gene>
<evidence type="ECO:0000313" key="3">
    <source>
        <dbReference type="Proteomes" id="UP001630127"/>
    </source>
</evidence>
<dbReference type="EMBL" id="JBJUIK010000012">
    <property type="protein sequence ID" value="KAL3511130.1"/>
    <property type="molecule type" value="Genomic_DNA"/>
</dbReference>
<evidence type="ECO:0000256" key="1">
    <source>
        <dbReference type="SAM" id="MobiDB-lite"/>
    </source>
</evidence>
<name>A0ABD2YUW2_9GENT</name>
<reference evidence="2 3" key="1">
    <citation type="submission" date="2024-11" db="EMBL/GenBank/DDBJ databases">
        <title>A near-complete genome assembly of Cinchona calisaya.</title>
        <authorList>
            <person name="Lian D.C."/>
            <person name="Zhao X.W."/>
            <person name="Wei L."/>
        </authorList>
    </citation>
    <scope>NUCLEOTIDE SEQUENCE [LARGE SCALE GENOMIC DNA]</scope>
    <source>
        <tissue evidence="2">Nenye</tissue>
    </source>
</reference>
<proteinExistence type="predicted"/>
<accession>A0ABD2YUW2</accession>
<keyword evidence="3" id="KW-1185">Reference proteome</keyword>
<protein>
    <recommendedName>
        <fullName evidence="4">Phytochrome kinase substrate 1</fullName>
    </recommendedName>
</protein>
<comment type="caution">
    <text evidence="2">The sequence shown here is derived from an EMBL/GenBank/DDBJ whole genome shotgun (WGS) entry which is preliminary data.</text>
</comment>
<evidence type="ECO:0008006" key="4">
    <source>
        <dbReference type="Google" id="ProtNLM"/>
    </source>
</evidence>
<dbReference type="AlphaFoldDB" id="A0ABD2YUW2"/>
<feature type="region of interest" description="Disordered" evidence="1">
    <location>
        <begin position="184"/>
        <end position="211"/>
    </location>
</feature>
<feature type="compositionally biased region" description="Polar residues" evidence="1">
    <location>
        <begin position="186"/>
        <end position="195"/>
    </location>
</feature>
<dbReference type="PANTHER" id="PTHR33781:SF4">
    <property type="entry name" value="PROTEIN PHYTOCHROME KINASE SUBSTRATE 1"/>
    <property type="match status" value="1"/>
</dbReference>
<dbReference type="PANTHER" id="PTHR33781">
    <property type="entry name" value="PROTEIN PHYTOCHROME KINASE SUBSTRATE 1-RELATED"/>
    <property type="match status" value="1"/>
</dbReference>
<evidence type="ECO:0000313" key="2">
    <source>
        <dbReference type="EMBL" id="KAL3511130.1"/>
    </source>
</evidence>
<dbReference type="InterPro" id="IPR039615">
    <property type="entry name" value="PKS"/>
</dbReference>
<organism evidence="2 3">
    <name type="scientific">Cinchona calisaya</name>
    <dbReference type="NCBI Taxonomy" id="153742"/>
    <lineage>
        <taxon>Eukaryota</taxon>
        <taxon>Viridiplantae</taxon>
        <taxon>Streptophyta</taxon>
        <taxon>Embryophyta</taxon>
        <taxon>Tracheophyta</taxon>
        <taxon>Spermatophyta</taxon>
        <taxon>Magnoliopsida</taxon>
        <taxon>eudicotyledons</taxon>
        <taxon>Gunneridae</taxon>
        <taxon>Pentapetalae</taxon>
        <taxon>asterids</taxon>
        <taxon>lamiids</taxon>
        <taxon>Gentianales</taxon>
        <taxon>Rubiaceae</taxon>
        <taxon>Cinchonoideae</taxon>
        <taxon>Cinchoneae</taxon>
        <taxon>Cinchona</taxon>
    </lineage>
</organism>
<sequence>MAMLTMDTISENNIPKPLHFRNGSNVQDASFSSYLNGAEEKFVLQLAESTKNCKPLISKPFDHLHLVTKKAEDTEIDIFSADKYFNEGVDEETPRITKKYSPKFDQKMVNPPPEFDPVKQPIRPGTPSIQSESSWNSQNALLQNIPRNQQPQKVNKVNRRSFLANIGCSCTCSDKNSVDIEVPIGENSSTSNRNVNGKPANDKARKPTKPADLVSLNESQTQSSTSWIREDSHCRKFDQLGIGLSNEGHFRFPVSNNPKIGDNLPQMKQIEEEVDTKRKSLEVFGSPTQRKGKKSLSLDRSINMLTWDAIIPKVDEIEIPPSSNGMYNDAGSDASSDLFEIESFSTNPSQYLTRQGSTGSIAQTTCYAPSEASIEWSVVTASAADFSVMSDSEDLRTTTTKANRHGVSLNVRTTPGREMPKRHSGILSGCYSQKAVRVAGDVYKTSEKTSPGRHHKPYFLTPMTRLHDENELARFDKRNGHFNYDTRLLTCSQSGRATDLLYKH</sequence>
<dbReference type="Proteomes" id="UP001630127">
    <property type="component" value="Unassembled WGS sequence"/>
</dbReference>